<keyword evidence="5" id="KW-1185">Reference proteome</keyword>
<dbReference type="PANTHER" id="PTHR44591:SF3">
    <property type="entry name" value="RESPONSE REGULATORY DOMAIN-CONTAINING PROTEIN"/>
    <property type="match status" value="1"/>
</dbReference>
<feature type="modified residue" description="4-aspartylphosphate" evidence="2">
    <location>
        <position position="67"/>
    </location>
</feature>
<protein>
    <submittedName>
        <fullName evidence="4">Response regulator</fullName>
    </submittedName>
</protein>
<feature type="domain" description="Response regulatory" evidence="3">
    <location>
        <begin position="17"/>
        <end position="129"/>
    </location>
</feature>
<dbReference type="SMART" id="SM00448">
    <property type="entry name" value="REC"/>
    <property type="match status" value="1"/>
</dbReference>
<sequence length="146" mass="15234">MSAADGARGALATMSLRILIVEDDFLTAAAFAAALNDAGHHVIAIADNARSALAKAESGQADLALVDITLRDGRTGLATARALHADRVDTVLISGEADLGAKADAVRALGYIAKPADANAVARWVGKLERRHAWTARHGRMRTARS</sequence>
<evidence type="ECO:0000259" key="3">
    <source>
        <dbReference type="PROSITE" id="PS50110"/>
    </source>
</evidence>
<organism evidence="4 5">
    <name type="scientific">Dongia sedimenti</name>
    <dbReference type="NCBI Taxonomy" id="3064282"/>
    <lineage>
        <taxon>Bacteria</taxon>
        <taxon>Pseudomonadati</taxon>
        <taxon>Pseudomonadota</taxon>
        <taxon>Alphaproteobacteria</taxon>
        <taxon>Rhodospirillales</taxon>
        <taxon>Dongiaceae</taxon>
        <taxon>Dongia</taxon>
    </lineage>
</organism>
<evidence type="ECO:0000256" key="2">
    <source>
        <dbReference type="PROSITE-ProRule" id="PRU00169"/>
    </source>
</evidence>
<dbReference type="PANTHER" id="PTHR44591">
    <property type="entry name" value="STRESS RESPONSE REGULATOR PROTEIN 1"/>
    <property type="match status" value="1"/>
</dbReference>
<dbReference type="InterPro" id="IPR050595">
    <property type="entry name" value="Bact_response_regulator"/>
</dbReference>
<dbReference type="RefSeq" id="WP_379957110.1">
    <property type="nucleotide sequence ID" value="NZ_JAUYVI010000005.1"/>
</dbReference>
<reference evidence="5" key="1">
    <citation type="submission" date="2023-08" db="EMBL/GenBank/DDBJ databases">
        <title>Rhodospirillaceae gen. nov., a novel taxon isolated from the Yangtze River Yuezi River estuary sludge.</title>
        <authorList>
            <person name="Ruan L."/>
        </authorList>
    </citation>
    <scope>NUCLEOTIDE SEQUENCE [LARGE SCALE GENOMIC DNA]</scope>
    <source>
        <strain evidence="5">R-7</strain>
    </source>
</reference>
<evidence type="ECO:0000313" key="5">
    <source>
        <dbReference type="Proteomes" id="UP001230156"/>
    </source>
</evidence>
<name>A0ABU0YNI6_9PROT</name>
<dbReference type="Pfam" id="PF00072">
    <property type="entry name" value="Response_reg"/>
    <property type="match status" value="1"/>
</dbReference>
<accession>A0ABU0YNI6</accession>
<proteinExistence type="predicted"/>
<dbReference type="Proteomes" id="UP001230156">
    <property type="component" value="Unassembled WGS sequence"/>
</dbReference>
<dbReference type="SUPFAM" id="SSF52172">
    <property type="entry name" value="CheY-like"/>
    <property type="match status" value="1"/>
</dbReference>
<dbReference type="InterPro" id="IPR011006">
    <property type="entry name" value="CheY-like_superfamily"/>
</dbReference>
<evidence type="ECO:0000313" key="4">
    <source>
        <dbReference type="EMBL" id="MDQ7249284.1"/>
    </source>
</evidence>
<dbReference type="InterPro" id="IPR001789">
    <property type="entry name" value="Sig_transdc_resp-reg_receiver"/>
</dbReference>
<comment type="caution">
    <text evidence="4">The sequence shown here is derived from an EMBL/GenBank/DDBJ whole genome shotgun (WGS) entry which is preliminary data.</text>
</comment>
<dbReference type="EMBL" id="JAUYVI010000005">
    <property type="protein sequence ID" value="MDQ7249284.1"/>
    <property type="molecule type" value="Genomic_DNA"/>
</dbReference>
<dbReference type="Gene3D" id="3.40.50.2300">
    <property type="match status" value="1"/>
</dbReference>
<keyword evidence="1 2" id="KW-0597">Phosphoprotein</keyword>
<evidence type="ECO:0000256" key="1">
    <source>
        <dbReference type="ARBA" id="ARBA00022553"/>
    </source>
</evidence>
<dbReference type="PROSITE" id="PS50110">
    <property type="entry name" value="RESPONSE_REGULATORY"/>
    <property type="match status" value="1"/>
</dbReference>
<gene>
    <name evidence="4" type="ORF">Q8A70_16475</name>
</gene>